<feature type="compositionally biased region" description="Acidic residues" evidence="1">
    <location>
        <begin position="166"/>
        <end position="190"/>
    </location>
</feature>
<dbReference type="OMA" id="EERKGCS"/>
<reference evidence="2 4" key="1">
    <citation type="submission" date="2015-02" db="EMBL/GenBank/DDBJ databases">
        <authorList>
            <person name="Chooi Y.-H."/>
        </authorList>
    </citation>
    <scope>NUCLEOTIDE SEQUENCE [LARGE SCALE GENOMIC DNA]</scope>
    <source>
        <strain evidence="2">E3</strain>
    </source>
</reference>
<geneLocation type="mitochondrion" evidence="3"/>
<protein>
    <submittedName>
        <fullName evidence="2">Uncharacterized protein</fullName>
    </submittedName>
</protein>
<gene>
    <name evidence="2" type="ORF">PBRA_001391</name>
    <name evidence="3" type="ORF">PLBR_LOCUS4709</name>
</gene>
<proteinExistence type="predicted"/>
<feature type="region of interest" description="Disordered" evidence="1">
    <location>
        <begin position="164"/>
        <end position="190"/>
    </location>
</feature>
<dbReference type="EMBL" id="OVEO01000007">
    <property type="protein sequence ID" value="SPQ97494.1"/>
    <property type="molecule type" value="Genomic_DNA"/>
</dbReference>
<evidence type="ECO:0000313" key="5">
    <source>
        <dbReference type="Proteomes" id="UP000290189"/>
    </source>
</evidence>
<organism evidence="2 4">
    <name type="scientific">Plasmodiophora brassicae</name>
    <name type="common">Clubroot disease agent</name>
    <dbReference type="NCBI Taxonomy" id="37360"/>
    <lineage>
        <taxon>Eukaryota</taxon>
        <taxon>Sar</taxon>
        <taxon>Rhizaria</taxon>
        <taxon>Endomyxa</taxon>
        <taxon>Phytomyxea</taxon>
        <taxon>Plasmodiophorida</taxon>
        <taxon>Plasmodiophoridae</taxon>
        <taxon>Plasmodiophora</taxon>
    </lineage>
</organism>
<name>A0A0G4IW07_PLABS</name>
<dbReference type="Proteomes" id="UP000290189">
    <property type="component" value="Unassembled WGS sequence"/>
</dbReference>
<dbReference type="AlphaFoldDB" id="A0A0G4IW07"/>
<keyword evidence="4" id="KW-1185">Reference proteome</keyword>
<evidence type="ECO:0000313" key="2">
    <source>
        <dbReference type="EMBL" id="CEO99485.1"/>
    </source>
</evidence>
<dbReference type="OrthoDB" id="249703at2759"/>
<dbReference type="Proteomes" id="UP000039324">
    <property type="component" value="Unassembled WGS sequence"/>
</dbReference>
<dbReference type="EMBL" id="CDSF01000090">
    <property type="protein sequence ID" value="CEO99485.1"/>
    <property type="molecule type" value="Genomic_DNA"/>
</dbReference>
<evidence type="ECO:0000313" key="3">
    <source>
        <dbReference type="EMBL" id="SPQ97494.1"/>
    </source>
</evidence>
<accession>A0A0G4IW07</accession>
<reference evidence="3 5" key="2">
    <citation type="submission" date="2018-03" db="EMBL/GenBank/DDBJ databases">
        <authorList>
            <person name="Fogelqvist J."/>
        </authorList>
    </citation>
    <scope>NUCLEOTIDE SEQUENCE [LARGE SCALE GENOMIC DNA]</scope>
</reference>
<keyword evidence="3" id="KW-0496">Mitochondrion</keyword>
<evidence type="ECO:0000313" key="4">
    <source>
        <dbReference type="Proteomes" id="UP000039324"/>
    </source>
</evidence>
<sequence length="190" mass="20671">MTNVDPKRLAKVVKEGGKKGVEIEGWSDMGGLRFFATTVDTPEGDMSLLVECMTAMNAPVDANAEERKGGSGAVGKMIFSYDSDKLNAVGYVPKDLADKVNVFEWMNHTMAAYNGKIICADPDVGTGYICKGQMEADKGNGVFPAKVRDVAVKTSIQYLINKGVFPDDDEDEDESEEEAMGDDFFENLET</sequence>
<evidence type="ECO:0000256" key="1">
    <source>
        <dbReference type="SAM" id="MobiDB-lite"/>
    </source>
</evidence>